<dbReference type="SUPFAM" id="SSF52728">
    <property type="entry name" value="PTS IIb component"/>
    <property type="match status" value="1"/>
</dbReference>
<evidence type="ECO:0000256" key="7">
    <source>
        <dbReference type="ARBA" id="ARBA00022777"/>
    </source>
</evidence>
<keyword evidence="7" id="KW-0418">Kinase</keyword>
<dbReference type="InterPro" id="IPR004720">
    <property type="entry name" value="PTS_IIB_sorbose-sp"/>
</dbReference>
<evidence type="ECO:0000256" key="3">
    <source>
        <dbReference type="ARBA" id="ARBA00022490"/>
    </source>
</evidence>
<proteinExistence type="predicted"/>
<dbReference type="EMBL" id="JBHUMQ010000015">
    <property type="protein sequence ID" value="MFD2693136.1"/>
    <property type="molecule type" value="Genomic_DNA"/>
</dbReference>
<comment type="caution">
    <text evidence="9">The sequence shown here is derived from an EMBL/GenBank/DDBJ whole genome shotgun (WGS) entry which is preliminary data.</text>
</comment>
<dbReference type="Proteomes" id="UP001597399">
    <property type="component" value="Unassembled WGS sequence"/>
</dbReference>
<evidence type="ECO:0000259" key="8">
    <source>
        <dbReference type="PROSITE" id="PS51101"/>
    </source>
</evidence>
<evidence type="ECO:0000256" key="2">
    <source>
        <dbReference type="ARBA" id="ARBA00022448"/>
    </source>
</evidence>
<keyword evidence="5 9" id="KW-0808">Transferase</keyword>
<evidence type="ECO:0000256" key="4">
    <source>
        <dbReference type="ARBA" id="ARBA00022597"/>
    </source>
</evidence>
<dbReference type="RefSeq" id="WP_253058446.1">
    <property type="nucleotide sequence ID" value="NZ_JAMXWM010000002.1"/>
</dbReference>
<dbReference type="Gene3D" id="3.40.35.10">
    <property type="entry name" value="Phosphotransferase system, sorbose subfamily IIB component"/>
    <property type="match status" value="1"/>
</dbReference>
<organism evidence="9 10">
    <name type="scientific">Sporolactobacillus shoreicorticis</name>
    <dbReference type="NCBI Taxonomy" id="1923877"/>
    <lineage>
        <taxon>Bacteria</taxon>
        <taxon>Bacillati</taxon>
        <taxon>Bacillota</taxon>
        <taxon>Bacilli</taxon>
        <taxon>Bacillales</taxon>
        <taxon>Sporolactobacillaceae</taxon>
        <taxon>Sporolactobacillus</taxon>
    </lineage>
</organism>
<keyword evidence="10" id="KW-1185">Reference proteome</keyword>
<keyword evidence="4 9" id="KW-0762">Sugar transport</keyword>
<keyword evidence="6" id="KW-0598">Phosphotransferase system</keyword>
<comment type="subcellular location">
    <subcellularLocation>
        <location evidence="1">Cytoplasm</location>
    </subcellularLocation>
</comment>
<dbReference type="PROSITE" id="PS51101">
    <property type="entry name" value="PTS_EIIB_TYPE_4"/>
    <property type="match status" value="1"/>
</dbReference>
<dbReference type="InterPro" id="IPR036667">
    <property type="entry name" value="PTS_IIB_sorbose-sp_sf"/>
</dbReference>
<evidence type="ECO:0000313" key="9">
    <source>
        <dbReference type="EMBL" id="MFD2693136.1"/>
    </source>
</evidence>
<evidence type="ECO:0000256" key="6">
    <source>
        <dbReference type="ARBA" id="ARBA00022683"/>
    </source>
</evidence>
<accession>A0ABW5S0I8</accession>
<name>A0ABW5S0I8_9BACL</name>
<dbReference type="Pfam" id="PF03830">
    <property type="entry name" value="PTSIIB_sorb"/>
    <property type="match status" value="1"/>
</dbReference>
<dbReference type="EC" id="2.7.1.-" evidence="9"/>
<sequence>MTVVLARVDQRLIHGIIVNQWGQALDVKRYMVIDDAISQNESIKAGMRMSKPAGTGMSIIDTEKAITNFKAGKYDAQRVFILVKEPKTLLKLINAGVGIPKVDLGIIFNEDGREPITKFVALNDEERADIGMIQQKDVPVVIQYIPGDPEQPFKAR</sequence>
<evidence type="ECO:0000256" key="1">
    <source>
        <dbReference type="ARBA" id="ARBA00004496"/>
    </source>
</evidence>
<reference evidence="10" key="1">
    <citation type="journal article" date="2019" name="Int. J. Syst. Evol. Microbiol.">
        <title>The Global Catalogue of Microorganisms (GCM) 10K type strain sequencing project: providing services to taxonomists for standard genome sequencing and annotation.</title>
        <authorList>
            <consortium name="The Broad Institute Genomics Platform"/>
            <consortium name="The Broad Institute Genome Sequencing Center for Infectious Disease"/>
            <person name="Wu L."/>
            <person name="Ma J."/>
        </authorList>
    </citation>
    <scope>NUCLEOTIDE SEQUENCE [LARGE SCALE GENOMIC DNA]</scope>
    <source>
        <strain evidence="10">TISTR 2466</strain>
    </source>
</reference>
<feature type="domain" description="PTS EIIB type-4" evidence="8">
    <location>
        <begin position="1"/>
        <end position="156"/>
    </location>
</feature>
<keyword evidence="3" id="KW-0963">Cytoplasm</keyword>
<gene>
    <name evidence="9" type="ORF">ACFSUE_05755</name>
</gene>
<evidence type="ECO:0000313" key="10">
    <source>
        <dbReference type="Proteomes" id="UP001597399"/>
    </source>
</evidence>
<protein>
    <submittedName>
        <fullName evidence="9">PTS sugar transporter subunit IIB</fullName>
        <ecNumber evidence="9">2.7.1.-</ecNumber>
    </submittedName>
</protein>
<keyword evidence="2" id="KW-0813">Transport</keyword>
<dbReference type="GO" id="GO:0016740">
    <property type="term" value="F:transferase activity"/>
    <property type="evidence" value="ECO:0007669"/>
    <property type="project" value="UniProtKB-KW"/>
</dbReference>
<evidence type="ECO:0000256" key="5">
    <source>
        <dbReference type="ARBA" id="ARBA00022679"/>
    </source>
</evidence>